<dbReference type="AlphaFoldDB" id="Q66W74"/>
<dbReference type="EMBL" id="AY598759">
    <property type="protein sequence ID" value="AAT68656.1"/>
    <property type="molecule type" value="Genomic_DNA"/>
</dbReference>
<dbReference type="Pfam" id="PF02413">
    <property type="entry name" value="Caudo_TAP"/>
    <property type="match status" value="1"/>
</dbReference>
<evidence type="ECO:0000313" key="1">
    <source>
        <dbReference type="EMBL" id="AAT68656.1"/>
    </source>
</evidence>
<dbReference type="PANTHER" id="PTHR34413:SF1">
    <property type="entry name" value="CYTOPLASMIC PROTEIN"/>
    <property type="match status" value="1"/>
</dbReference>
<dbReference type="InterPro" id="IPR051220">
    <property type="entry name" value="TFA_Chaperone"/>
</dbReference>
<keyword evidence="1" id="KW-0614">Plasmid</keyword>
<sequence length="142" mass="15945">MEIIFSPGQNKFFPVPLKTDYENAGSWPTDGIDVGYDVYLEFTANPPEGKVRGVVDNMPAWVDKSSPTQEQLVTQAAVKQKRLITEANEYIGLKQWAGKASLGRLSDDERAQYNAWLDYLDELEAVKPEDAPDIIWPTPPVM</sequence>
<geneLocation type="plasmid" evidence="1">
    <name>pRYCE21</name>
</geneLocation>
<protein>
    <submittedName>
        <fullName evidence="1">Putative phage tail fiber assembly protein</fullName>
    </submittedName>
</protein>
<dbReference type="PANTHER" id="PTHR34413">
    <property type="entry name" value="PROPHAGE TAIL FIBER ASSEMBLY PROTEIN HOMOLOG TFAE-RELATED-RELATED"/>
    <property type="match status" value="1"/>
</dbReference>
<proteinExistence type="predicted"/>
<dbReference type="InterPro" id="IPR003458">
    <property type="entry name" value="Phage_T4_Gp38_tail_assem"/>
</dbReference>
<accession>Q66W74</accession>
<reference evidence="1" key="1">
    <citation type="journal article" date="2005" name="Antimicrob. Agents Chemother.">
        <title>CTX-M-10 linked to a phage-related element is widely disseminated among Enterobacteriaceae in a Spanish hospital.</title>
        <authorList>
            <person name="Oliver A."/>
            <person name="Coque T.M."/>
            <person name="Alonso D."/>
            <person name="Valverde A."/>
            <person name="Baquero F."/>
            <person name="Canton R."/>
        </authorList>
    </citation>
    <scope>NUCLEOTIDE SEQUENCE</scope>
    <source>
        <strain evidence="1">Kp4aC</strain>
        <plasmid evidence="1">pRYCE21</plasmid>
    </source>
</reference>
<name>Q66W74_KLEPN</name>
<dbReference type="RefSeq" id="WP_032491156.1">
    <property type="nucleotide sequence ID" value="NZ_ULEG01000042.1"/>
</dbReference>
<organism evidence="1">
    <name type="scientific">Klebsiella pneumoniae</name>
    <dbReference type="NCBI Taxonomy" id="573"/>
    <lineage>
        <taxon>Bacteria</taxon>
        <taxon>Pseudomonadati</taxon>
        <taxon>Pseudomonadota</taxon>
        <taxon>Gammaproteobacteria</taxon>
        <taxon>Enterobacterales</taxon>
        <taxon>Enterobacteriaceae</taxon>
        <taxon>Klebsiella/Raoultella group</taxon>
        <taxon>Klebsiella</taxon>
        <taxon>Klebsiella pneumoniae complex</taxon>
    </lineage>
</organism>